<dbReference type="AlphaFoldDB" id="A0AAX6TCB0"/>
<dbReference type="CTD" id="339977"/>
<keyword evidence="2" id="KW-1133">Transmembrane helix</keyword>
<reference evidence="4" key="1">
    <citation type="submission" date="2025-08" db="UniProtKB">
        <authorList>
            <consortium name="RefSeq"/>
        </authorList>
    </citation>
    <scope>IDENTIFICATION</scope>
</reference>
<dbReference type="GeneID" id="101697735"/>
<proteinExistence type="predicted"/>
<evidence type="ECO:0000313" key="4">
    <source>
        <dbReference type="RefSeq" id="XP_021118011.1"/>
    </source>
</evidence>
<keyword evidence="2" id="KW-0812">Transmembrane</keyword>
<feature type="transmembrane region" description="Helical" evidence="2">
    <location>
        <begin position="58"/>
        <end position="80"/>
    </location>
</feature>
<gene>
    <name evidence="4" type="primary">Lrrc66</name>
</gene>
<name>A0AAX6TCB0_HETGA</name>
<keyword evidence="3" id="KW-1185">Reference proteome</keyword>
<sequence length="575" mass="62872">MRTKAERPQGGMYIHFSTQEEAHTDTDAMEVQGQLPRGFRNVQDLQATGRSDDGPQDLALAVCLSVFITFIVAFCLGAFTRPYVDKLWLRCRNKRNRSHGSDNAYANEGFSNGVEATGGMQYPGMDLHRASQNPGLYENQDPFLAPESNPYATVIPDRNSGSGRKELGSWQSSEQLRDNQTAGSRNDSMLPNGSAAHSAPYRHPNAHNNELSLAAQDHIYKNDILEELDYETVAPEYSVSEHSMGISSADGTLQTVSTVSGSASNDMNELDSSLSREMTASIPQILTLTNTLRPKESKEVGGLKQSPLETLGPQMEISTGIQVNHSTSFLGAQQPELLGIGAEGELPVFSSVVTCSDAGHMDTSDLLPKWDIGLSAIPKGPAQKDAPSHAQYDMESDYDSDEGSLFTLSSEDSEGTRHVTGEEIPGEEESCEATKPLQGKNSMIYKDNVMPVESLEDNICCQKILKKYKTQEDHFEKPLISGPDSSSCKNHLESSSNTNEPENPLTWPRSLGHSPSSDEIPGMFFHDMVSQPEPVQWLCSLRDLEFSNVDTLTPTPPHPAEVPSDPGKSACRERD</sequence>
<feature type="region of interest" description="Disordered" evidence="1">
    <location>
        <begin position="378"/>
        <end position="438"/>
    </location>
</feature>
<dbReference type="RefSeq" id="XP_021118011.1">
    <property type="nucleotide sequence ID" value="XM_021262352.1"/>
</dbReference>
<keyword evidence="2" id="KW-0472">Membrane</keyword>
<feature type="compositionally biased region" description="Polar residues" evidence="1">
    <location>
        <begin position="169"/>
        <end position="191"/>
    </location>
</feature>
<protein>
    <submittedName>
        <fullName evidence="4">Leucine-rich repeat-containing protein 66</fullName>
    </submittedName>
</protein>
<evidence type="ECO:0000313" key="3">
    <source>
        <dbReference type="Proteomes" id="UP000694906"/>
    </source>
</evidence>
<feature type="region of interest" description="Disordered" evidence="1">
    <location>
        <begin position="152"/>
        <end position="206"/>
    </location>
</feature>
<organism evidence="3 4">
    <name type="scientific">Heterocephalus glaber</name>
    <name type="common">Naked mole rat</name>
    <dbReference type="NCBI Taxonomy" id="10181"/>
    <lineage>
        <taxon>Eukaryota</taxon>
        <taxon>Metazoa</taxon>
        <taxon>Chordata</taxon>
        <taxon>Craniata</taxon>
        <taxon>Vertebrata</taxon>
        <taxon>Euteleostomi</taxon>
        <taxon>Mammalia</taxon>
        <taxon>Eutheria</taxon>
        <taxon>Euarchontoglires</taxon>
        <taxon>Glires</taxon>
        <taxon>Rodentia</taxon>
        <taxon>Hystricomorpha</taxon>
        <taxon>Bathyergidae</taxon>
        <taxon>Heterocephalus</taxon>
    </lineage>
</organism>
<accession>A0AAX6TCB0</accession>
<feature type="region of interest" description="Disordered" evidence="1">
    <location>
        <begin position="476"/>
        <end position="515"/>
    </location>
</feature>
<evidence type="ECO:0000256" key="1">
    <source>
        <dbReference type="SAM" id="MobiDB-lite"/>
    </source>
</evidence>
<evidence type="ECO:0000256" key="2">
    <source>
        <dbReference type="SAM" id="Phobius"/>
    </source>
</evidence>
<dbReference type="Proteomes" id="UP000694906">
    <property type="component" value="Unplaced"/>
</dbReference>
<feature type="region of interest" description="Disordered" evidence="1">
    <location>
        <begin position="548"/>
        <end position="575"/>
    </location>
</feature>
<feature type="compositionally biased region" description="Polar residues" evidence="1">
    <location>
        <begin position="483"/>
        <end position="501"/>
    </location>
</feature>